<keyword evidence="3" id="KW-0694">RNA-binding</keyword>
<protein>
    <recommendedName>
        <fullName evidence="4">Pseudouridine synthase</fullName>
        <ecNumber evidence="4">5.4.99.-</ecNumber>
    </recommendedName>
</protein>
<dbReference type="EMBL" id="FZOC01000001">
    <property type="protein sequence ID" value="SNR59253.1"/>
    <property type="molecule type" value="Genomic_DNA"/>
</dbReference>
<dbReference type="InterPro" id="IPR000748">
    <property type="entry name" value="PsdUridine_synth_RsuA/RluB/E/F"/>
</dbReference>
<dbReference type="Gene3D" id="3.10.290.10">
    <property type="entry name" value="RNA-binding S4 domain"/>
    <property type="match status" value="1"/>
</dbReference>
<dbReference type="Proteomes" id="UP000198324">
    <property type="component" value="Unassembled WGS sequence"/>
</dbReference>
<dbReference type="Gene3D" id="3.30.70.1560">
    <property type="entry name" value="Alpha-L RNA-binding motif"/>
    <property type="match status" value="1"/>
</dbReference>
<dbReference type="SMART" id="SM00363">
    <property type="entry name" value="S4"/>
    <property type="match status" value="1"/>
</dbReference>
<accession>A0A238XLB4</accession>
<dbReference type="InterPro" id="IPR002942">
    <property type="entry name" value="S4_RNA-bd"/>
</dbReference>
<feature type="domain" description="RNA-binding S4" evidence="5">
    <location>
        <begin position="8"/>
        <end position="67"/>
    </location>
</feature>
<dbReference type="PANTHER" id="PTHR47683">
    <property type="entry name" value="PSEUDOURIDINE SYNTHASE FAMILY PROTEIN-RELATED"/>
    <property type="match status" value="1"/>
</dbReference>
<dbReference type="CDD" id="cd02870">
    <property type="entry name" value="PseudoU_synth_RsuA_like"/>
    <property type="match status" value="1"/>
</dbReference>
<dbReference type="InterPro" id="IPR042092">
    <property type="entry name" value="PsdUridine_s_RsuA/RluB/E/F_cat"/>
</dbReference>
<dbReference type="PANTHER" id="PTHR47683:SF2">
    <property type="entry name" value="RNA-BINDING S4 DOMAIN-CONTAINING PROTEIN"/>
    <property type="match status" value="1"/>
</dbReference>
<comment type="similarity">
    <text evidence="1 4">Belongs to the pseudouridine synthase RsuA family.</text>
</comment>
<sequence length="254" mass="28281">MAQNEKLLRINKFLSECGVASRRGADELVLAGRVRLNGQVVCEPGVRVDLFSDQVQVDGSPVSHPAAGGSPGLDLTVVLHKPVQVVTTRSDPQGRQTVFDLLPEEYRHERLLHVGRLDYFSEGLLLLTTDGSLMNRLIHPRWHLPKVYHVLVRGQVSEIKLGIMRDGMVLKEGERLAPVQTSILRRDPGGVWLEMTLLQGLNRQIRRMCRDLGLTVLRLIRVRQGPIALGTLNPGQCRPLTPDEARGLRRAVGL</sequence>
<dbReference type="Pfam" id="PF00849">
    <property type="entry name" value="PseudoU_synth_2"/>
    <property type="match status" value="1"/>
</dbReference>
<evidence type="ECO:0000313" key="7">
    <source>
        <dbReference type="Proteomes" id="UP000198324"/>
    </source>
</evidence>
<evidence type="ECO:0000313" key="6">
    <source>
        <dbReference type="EMBL" id="SNR59253.1"/>
    </source>
</evidence>
<dbReference type="Pfam" id="PF01479">
    <property type="entry name" value="S4"/>
    <property type="match status" value="1"/>
</dbReference>
<dbReference type="GO" id="GO:0120159">
    <property type="term" value="F:rRNA pseudouridine synthase activity"/>
    <property type="evidence" value="ECO:0007669"/>
    <property type="project" value="UniProtKB-ARBA"/>
</dbReference>
<gene>
    <name evidence="6" type="ORF">SAMN04488503_0215</name>
</gene>
<keyword evidence="7" id="KW-1185">Reference proteome</keyword>
<dbReference type="InterPro" id="IPR020094">
    <property type="entry name" value="TruA/RsuA/RluB/E/F_N"/>
</dbReference>
<reference evidence="6 7" key="1">
    <citation type="submission" date="2017-06" db="EMBL/GenBank/DDBJ databases">
        <authorList>
            <person name="Kim H.J."/>
            <person name="Triplett B.A."/>
        </authorList>
    </citation>
    <scope>NUCLEOTIDE SEQUENCE [LARGE SCALE GENOMIC DNA]</scope>
    <source>
        <strain evidence="6 7">DSM 13116</strain>
    </source>
</reference>
<dbReference type="PROSITE" id="PS01149">
    <property type="entry name" value="PSI_RSU"/>
    <property type="match status" value="1"/>
</dbReference>
<dbReference type="AlphaFoldDB" id="A0A238XLB4"/>
<dbReference type="InterPro" id="IPR018496">
    <property type="entry name" value="PsdUridine_synth_RsuA/RluB_CS"/>
</dbReference>
<keyword evidence="2 4" id="KW-0413">Isomerase</keyword>
<dbReference type="Gene3D" id="3.30.70.580">
    <property type="entry name" value="Pseudouridine synthase I, catalytic domain, N-terminal subdomain"/>
    <property type="match status" value="1"/>
</dbReference>
<proteinExistence type="inferred from homology"/>
<dbReference type="InterPro" id="IPR050343">
    <property type="entry name" value="RsuA_PseudoU_synthase"/>
</dbReference>
<dbReference type="NCBIfam" id="TIGR00093">
    <property type="entry name" value="pseudouridine synthase"/>
    <property type="match status" value="1"/>
</dbReference>
<dbReference type="InterPro" id="IPR020103">
    <property type="entry name" value="PsdUridine_synth_cat_dom_sf"/>
</dbReference>
<dbReference type="RefSeq" id="WP_179216821.1">
    <property type="nucleotide sequence ID" value="NZ_FZOC01000001.1"/>
</dbReference>
<dbReference type="SUPFAM" id="SSF55174">
    <property type="entry name" value="Alpha-L RNA-binding motif"/>
    <property type="match status" value="1"/>
</dbReference>
<dbReference type="CDD" id="cd00165">
    <property type="entry name" value="S4"/>
    <property type="match status" value="1"/>
</dbReference>
<dbReference type="GO" id="GO:0003723">
    <property type="term" value="F:RNA binding"/>
    <property type="evidence" value="ECO:0007669"/>
    <property type="project" value="UniProtKB-KW"/>
</dbReference>
<evidence type="ECO:0000259" key="5">
    <source>
        <dbReference type="SMART" id="SM00363"/>
    </source>
</evidence>
<dbReference type="FunFam" id="3.10.290.10:FF:000003">
    <property type="entry name" value="Pseudouridine synthase"/>
    <property type="match status" value="1"/>
</dbReference>
<dbReference type="GO" id="GO:0000455">
    <property type="term" value="P:enzyme-directed rRNA pseudouridine synthesis"/>
    <property type="evidence" value="ECO:0007669"/>
    <property type="project" value="UniProtKB-ARBA"/>
</dbReference>
<evidence type="ECO:0000256" key="2">
    <source>
        <dbReference type="ARBA" id="ARBA00023235"/>
    </source>
</evidence>
<dbReference type="InterPro" id="IPR006145">
    <property type="entry name" value="PsdUridine_synth_RsuA/RluA"/>
</dbReference>
<organism evidence="6 7">
    <name type="scientific">Humidesulfovibrio mexicanus</name>
    <dbReference type="NCBI Taxonomy" id="147047"/>
    <lineage>
        <taxon>Bacteria</taxon>
        <taxon>Pseudomonadati</taxon>
        <taxon>Thermodesulfobacteriota</taxon>
        <taxon>Desulfovibrionia</taxon>
        <taxon>Desulfovibrionales</taxon>
        <taxon>Desulfovibrionaceae</taxon>
        <taxon>Humidesulfovibrio</taxon>
    </lineage>
</organism>
<name>A0A238XLB4_9BACT</name>
<dbReference type="EC" id="5.4.99.-" evidence="4"/>
<dbReference type="SUPFAM" id="SSF55120">
    <property type="entry name" value="Pseudouridine synthase"/>
    <property type="match status" value="1"/>
</dbReference>
<evidence type="ECO:0000256" key="3">
    <source>
        <dbReference type="PROSITE-ProRule" id="PRU00182"/>
    </source>
</evidence>
<dbReference type="PROSITE" id="PS50889">
    <property type="entry name" value="S4"/>
    <property type="match status" value="1"/>
</dbReference>
<evidence type="ECO:0000256" key="1">
    <source>
        <dbReference type="ARBA" id="ARBA00008348"/>
    </source>
</evidence>
<evidence type="ECO:0000256" key="4">
    <source>
        <dbReference type="RuleBase" id="RU003887"/>
    </source>
</evidence>
<dbReference type="InterPro" id="IPR036986">
    <property type="entry name" value="S4_RNA-bd_sf"/>
</dbReference>